<dbReference type="EnsemblBacteria" id="ACC81668">
    <property type="protein sequence ID" value="ACC81668"/>
    <property type="gene ID" value="Npun_F3215"/>
</dbReference>
<gene>
    <name evidence="2" type="ordered locus">Npun_F3215</name>
</gene>
<dbReference type="Gene3D" id="3.40.50.300">
    <property type="entry name" value="P-loop containing nucleotide triphosphate hydrolases"/>
    <property type="match status" value="1"/>
</dbReference>
<dbReference type="GO" id="GO:0009898">
    <property type="term" value="C:cytoplasmic side of plasma membrane"/>
    <property type="evidence" value="ECO:0007669"/>
    <property type="project" value="TreeGrafter"/>
</dbReference>
<dbReference type="GO" id="GO:0005524">
    <property type="term" value="F:ATP binding"/>
    <property type="evidence" value="ECO:0007669"/>
    <property type="project" value="TreeGrafter"/>
</dbReference>
<evidence type="ECO:0000313" key="3">
    <source>
        <dbReference type="Proteomes" id="UP000001191"/>
    </source>
</evidence>
<dbReference type="AlphaFoldDB" id="B2IYT5"/>
<dbReference type="Proteomes" id="UP000001191">
    <property type="component" value="Chromosome"/>
</dbReference>
<dbReference type="eggNOG" id="COG0455">
    <property type="taxonomic scope" value="Bacteria"/>
</dbReference>
<evidence type="ECO:0000259" key="1">
    <source>
        <dbReference type="Pfam" id="PF01656"/>
    </source>
</evidence>
<dbReference type="PhylomeDB" id="B2IYT5"/>
<name>B2IYT5_NOSP7</name>
<dbReference type="OrthoDB" id="9775724at2"/>
<dbReference type="PANTHER" id="PTHR43384:SF10">
    <property type="entry name" value="ATPASE INVOLVED IN CHROMOSOME PARTITIONING, PARA_MIND FAMILY"/>
    <property type="match status" value="1"/>
</dbReference>
<dbReference type="SUPFAM" id="SSF52540">
    <property type="entry name" value="P-loop containing nucleoside triphosphate hydrolases"/>
    <property type="match status" value="1"/>
</dbReference>
<reference evidence="3" key="1">
    <citation type="submission" date="2008-04" db="EMBL/GenBank/DDBJ databases">
        <title>Complete sequence of chromosome of Nostoc punctiforme ATCC 29133.</title>
        <authorList>
            <consortium name="US DOE Joint Genome Institute"/>
            <person name="Copeland A."/>
            <person name="Lucas S."/>
            <person name="Lapidus A."/>
            <person name="Glavina del Rio T."/>
            <person name="Dalin E."/>
            <person name="Tice H."/>
            <person name="Pitluck S."/>
            <person name="Chain P."/>
            <person name="Malfatti S."/>
            <person name="Shin M."/>
            <person name="Vergez L."/>
            <person name="Schmutz J."/>
            <person name="Larimer F."/>
            <person name="Land M."/>
            <person name="Hauser L."/>
            <person name="Kyrpides N."/>
            <person name="Kim E."/>
            <person name="Meeks J.C."/>
            <person name="Elhai J."/>
            <person name="Campbell E.L."/>
            <person name="Thiel T."/>
            <person name="Longmire J."/>
            <person name="Potts M."/>
            <person name="Atlas R."/>
        </authorList>
    </citation>
    <scope>NUCLEOTIDE SEQUENCE [LARGE SCALE GENOMIC DNA]</scope>
    <source>
        <strain evidence="3">ATCC 29133 / PCC 73102</strain>
    </source>
</reference>
<organism evidence="2 3">
    <name type="scientific">Nostoc punctiforme (strain ATCC 29133 / PCC 73102)</name>
    <dbReference type="NCBI Taxonomy" id="63737"/>
    <lineage>
        <taxon>Bacteria</taxon>
        <taxon>Bacillati</taxon>
        <taxon>Cyanobacteriota</taxon>
        <taxon>Cyanophyceae</taxon>
        <taxon>Nostocales</taxon>
        <taxon>Nostocaceae</taxon>
        <taxon>Nostoc</taxon>
    </lineage>
</organism>
<dbReference type="KEGG" id="npu:Npun_F3215"/>
<dbReference type="Pfam" id="PF01656">
    <property type="entry name" value="CbiA"/>
    <property type="match status" value="1"/>
</dbReference>
<sequence>MSQIISVHSFRGGTGKSNMTANLATTLALQGKRIAIIDTDIQSPGIHVIFGLNEQKMNNCLNDYLWGKCAIEDAAYDVTHLLKGEGGSGKLYLIPSSINPGQITRILREGYDVARLNDGFYEIINALDLDYLLIDTHPGLNEETLLSIAISDILVVILRPDQQDFQGTAVTLEVARKLEVPKMMLVVNKVLSTFDFNALQQEVESTYKTPVAGIVPLSEDIIRLASSNIFCLLYTSHPFSQVVQKITAQIIREQAKVAVRGAF</sequence>
<dbReference type="InterPro" id="IPR002586">
    <property type="entry name" value="CobQ/CobB/MinD/ParA_Nub-bd_dom"/>
</dbReference>
<dbReference type="RefSeq" id="WP_012409647.1">
    <property type="nucleotide sequence ID" value="NC_010628.1"/>
</dbReference>
<dbReference type="InterPro" id="IPR027417">
    <property type="entry name" value="P-loop_NTPase"/>
</dbReference>
<dbReference type="GO" id="GO:0016887">
    <property type="term" value="F:ATP hydrolysis activity"/>
    <property type="evidence" value="ECO:0007669"/>
    <property type="project" value="TreeGrafter"/>
</dbReference>
<keyword evidence="3" id="KW-1185">Reference proteome</keyword>
<dbReference type="HOGENOM" id="CLU_096711_0_0_3"/>
<protein>
    <submittedName>
        <fullName evidence="2">Cobyrinic acid a,c-diamide synthase</fullName>
    </submittedName>
</protein>
<reference evidence="2 3" key="2">
    <citation type="journal article" date="2013" name="Plant Physiol.">
        <title>A Nostoc punctiforme Sugar Transporter Necessary to Establish a Cyanobacterium-Plant Symbiosis.</title>
        <authorList>
            <person name="Ekman M."/>
            <person name="Picossi S."/>
            <person name="Campbell E.L."/>
            <person name="Meeks J.C."/>
            <person name="Flores E."/>
        </authorList>
    </citation>
    <scope>NUCLEOTIDE SEQUENCE [LARGE SCALE GENOMIC DNA]</scope>
    <source>
        <strain evidence="3">ATCC 29133 / PCC 73102</strain>
    </source>
</reference>
<dbReference type="GO" id="GO:0005829">
    <property type="term" value="C:cytosol"/>
    <property type="evidence" value="ECO:0007669"/>
    <property type="project" value="TreeGrafter"/>
</dbReference>
<evidence type="ECO:0000313" key="2">
    <source>
        <dbReference type="EMBL" id="ACC81668.1"/>
    </source>
</evidence>
<dbReference type="GO" id="GO:0051782">
    <property type="term" value="P:negative regulation of cell division"/>
    <property type="evidence" value="ECO:0007669"/>
    <property type="project" value="TreeGrafter"/>
</dbReference>
<feature type="domain" description="CobQ/CobB/MinD/ParA nucleotide binding" evidence="1">
    <location>
        <begin position="5"/>
        <end position="228"/>
    </location>
</feature>
<proteinExistence type="predicted"/>
<dbReference type="STRING" id="63737.Npun_F3215"/>
<dbReference type="EMBL" id="CP001037">
    <property type="protein sequence ID" value="ACC81668.1"/>
    <property type="molecule type" value="Genomic_DNA"/>
</dbReference>
<accession>B2IYT5</accession>
<dbReference type="InterPro" id="IPR050625">
    <property type="entry name" value="ParA/MinD_ATPase"/>
</dbReference>
<dbReference type="PANTHER" id="PTHR43384">
    <property type="entry name" value="SEPTUM SITE-DETERMINING PROTEIN MIND HOMOLOG, CHLOROPLASTIC-RELATED"/>
    <property type="match status" value="1"/>
</dbReference>